<proteinExistence type="predicted"/>
<keyword evidence="1" id="KW-0812">Transmembrane</keyword>
<keyword evidence="1" id="KW-0472">Membrane</keyword>
<dbReference type="KEGG" id="psac:PSM36_1851"/>
<dbReference type="STRING" id="1642647.PSM36_1851"/>
<dbReference type="RefSeq" id="WP_083710995.1">
    <property type="nucleotide sequence ID" value="NZ_LT605205.1"/>
</dbReference>
<keyword evidence="1" id="KW-1133">Transmembrane helix</keyword>
<feature type="domain" description="Lnb N-terminal periplasmic" evidence="2">
    <location>
        <begin position="45"/>
        <end position="179"/>
    </location>
</feature>
<dbReference type="AlphaFoldDB" id="A0A1R3T7U1"/>
<feature type="domain" description="Lnb-like transmembrane" evidence="3">
    <location>
        <begin position="273"/>
        <end position="414"/>
    </location>
</feature>
<dbReference type="Pfam" id="PF13387">
    <property type="entry name" value="Lnb_N"/>
    <property type="match status" value="1"/>
</dbReference>
<dbReference type="EMBL" id="LT605205">
    <property type="protein sequence ID" value="SCD20667.1"/>
    <property type="molecule type" value="Genomic_DNA"/>
</dbReference>
<feature type="transmembrane region" description="Helical" evidence="1">
    <location>
        <begin position="309"/>
        <end position="330"/>
    </location>
</feature>
<reference evidence="4 5" key="1">
    <citation type="submission" date="2016-08" db="EMBL/GenBank/DDBJ databases">
        <authorList>
            <person name="Seilhamer J.J."/>
        </authorList>
    </citation>
    <scope>NUCLEOTIDE SEQUENCE [LARGE SCALE GENOMIC DNA]</scope>
    <source>
        <strain evidence="4">M3/6</strain>
    </source>
</reference>
<evidence type="ECO:0000259" key="2">
    <source>
        <dbReference type="Pfam" id="PF13387"/>
    </source>
</evidence>
<gene>
    <name evidence="4" type="ORF">PSM36_1851</name>
</gene>
<feature type="transmembrane region" description="Helical" evidence="1">
    <location>
        <begin position="342"/>
        <end position="358"/>
    </location>
</feature>
<evidence type="ECO:0000259" key="3">
    <source>
        <dbReference type="Pfam" id="PF25221"/>
    </source>
</evidence>
<sequence length="435" mass="50033">MKRIIESSLVSTEFQTFIRQKKTLMLLFIILLSLPAPGQVQLNDNAKISLLTASPWYGAVYAFFGHTAIRVQDDSTGVDQVFNYGYFDSSQPHFIYNFIRGKTDYILGGLPFEAFLNEYGYRGQQVVEQELNLSPAEKQQLYHALMVNVLPENREYRYNYFYDNCSTRPRDMVEEYTEGIIQYPPTGSDQSYRDLVHECVDGYPWVKFGIDLLIGSPADSTINVRDKMFIPDYLMDSFEGATIQRGDTLNVPLVKNTEMLLPVDKEINKKSEGVVFTPILTAFALLLLTIIVSLIQLIKLNKTQLARIYDTVLFVIAGLAGIILLVLMYFSEHPATNPNWNFVWLNPFALIAASFFWMKSANKAVYFYHFINFALLTLFLLLWWLIPQQLPLATIPFSMSLWFRSGINIYILRKRRLKNKQFTTSKHLKAGWGGL</sequence>
<dbReference type="Pfam" id="PF25221">
    <property type="entry name" value="5TMH_Lnb"/>
    <property type="match status" value="1"/>
</dbReference>
<keyword evidence="5" id="KW-1185">Reference proteome</keyword>
<evidence type="ECO:0000256" key="1">
    <source>
        <dbReference type="SAM" id="Phobius"/>
    </source>
</evidence>
<evidence type="ECO:0000313" key="4">
    <source>
        <dbReference type="EMBL" id="SCD20667.1"/>
    </source>
</evidence>
<feature type="transmembrane region" description="Helical" evidence="1">
    <location>
        <begin position="392"/>
        <end position="412"/>
    </location>
</feature>
<feature type="transmembrane region" description="Helical" evidence="1">
    <location>
        <begin position="275"/>
        <end position="297"/>
    </location>
</feature>
<organism evidence="4 5">
    <name type="scientific">Proteiniphilum saccharofermentans</name>
    <dbReference type="NCBI Taxonomy" id="1642647"/>
    <lineage>
        <taxon>Bacteria</taxon>
        <taxon>Pseudomonadati</taxon>
        <taxon>Bacteroidota</taxon>
        <taxon>Bacteroidia</taxon>
        <taxon>Bacteroidales</taxon>
        <taxon>Dysgonomonadaceae</taxon>
        <taxon>Proteiniphilum</taxon>
    </lineage>
</organism>
<evidence type="ECO:0000313" key="5">
    <source>
        <dbReference type="Proteomes" id="UP000187464"/>
    </source>
</evidence>
<protein>
    <submittedName>
        <fullName evidence="4">Uncharacterized protein</fullName>
    </submittedName>
</protein>
<dbReference type="InterPro" id="IPR057436">
    <property type="entry name" value="5TMH_Lnb"/>
</dbReference>
<feature type="transmembrane region" description="Helical" evidence="1">
    <location>
        <begin position="365"/>
        <end position="386"/>
    </location>
</feature>
<dbReference type="Proteomes" id="UP000187464">
    <property type="component" value="Chromosome I"/>
</dbReference>
<accession>A0A1R3T7U1</accession>
<dbReference type="InterPro" id="IPR025178">
    <property type="entry name" value="Lnb_N"/>
</dbReference>
<name>A0A1R3T7U1_9BACT</name>